<name>A0A6J4VXN9_9CYAN</name>
<evidence type="ECO:0000256" key="1">
    <source>
        <dbReference type="SAM" id="MobiDB-lite"/>
    </source>
</evidence>
<protein>
    <submittedName>
        <fullName evidence="2">Uncharacterized protein</fullName>
    </submittedName>
</protein>
<feature type="compositionally biased region" description="Acidic residues" evidence="1">
    <location>
        <begin position="141"/>
        <end position="159"/>
    </location>
</feature>
<feature type="region of interest" description="Disordered" evidence="1">
    <location>
        <begin position="370"/>
        <end position="406"/>
    </location>
</feature>
<evidence type="ECO:0000313" key="2">
    <source>
        <dbReference type="EMBL" id="CAA9589418.1"/>
    </source>
</evidence>
<feature type="compositionally biased region" description="Low complexity" evidence="1">
    <location>
        <begin position="387"/>
        <end position="406"/>
    </location>
</feature>
<gene>
    <name evidence="2" type="ORF">AVDCRST_MAG81-4658</name>
</gene>
<feature type="compositionally biased region" description="Low complexity" evidence="1">
    <location>
        <begin position="181"/>
        <end position="193"/>
    </location>
</feature>
<accession>A0A6J4VXN9</accession>
<dbReference type="AlphaFoldDB" id="A0A6J4VXN9"/>
<proteinExistence type="predicted"/>
<reference evidence="2" key="1">
    <citation type="submission" date="2020-02" db="EMBL/GenBank/DDBJ databases">
        <authorList>
            <person name="Meier V. D."/>
        </authorList>
    </citation>
    <scope>NUCLEOTIDE SEQUENCE</scope>
    <source>
        <strain evidence="2">AVDCRST_MAG81</strain>
    </source>
</reference>
<sequence>MFLLLQICKLQSFCICEADASHAYTAKAKLALSLDKDDFVVNGYPVDARKHPFKPSAKGKERVPVEEDAEEEFQEMEEDEEVGAQDVPMYHDDIRDDPLWVPTTENVAGVSGVSPMRPCNLFSGEAVPSSSHQLPPHSDDVLDLSDSDESDEDDDDGEELLPRRGVGSPPSKRQRMNMVNPSPAESTSPPSSVDYARQVQLLELRLAEQERKFAQEKADQQALFSLLESERQAREAEEERRRNLRQEELLEKQRLMMEQNQQLLLTNLLSKIGIVLPSSAPVFAVPTPAKSAPPLPVVLNTPEVISAPAERPWDAPSADVASLSPTRKIVEELAAESTEQQTAIPSMSSAPVIDLGVDSMRLRVISPQVSVQAPSMPAEMQVDAEPEIAQSAAPSSPSNSSGCPSY</sequence>
<organism evidence="2">
    <name type="scientific">uncultured Synechococcales cyanobacterium</name>
    <dbReference type="NCBI Taxonomy" id="1936017"/>
    <lineage>
        <taxon>Bacteria</taxon>
        <taxon>Bacillati</taxon>
        <taxon>Cyanobacteriota</taxon>
        <taxon>Cyanophyceae</taxon>
        <taxon>Synechococcales</taxon>
        <taxon>environmental samples</taxon>
    </lineage>
</organism>
<feature type="region of interest" description="Disordered" evidence="1">
    <location>
        <begin position="121"/>
        <end position="193"/>
    </location>
</feature>
<dbReference type="EMBL" id="CADCWO010000243">
    <property type="protein sequence ID" value="CAA9589418.1"/>
    <property type="molecule type" value="Genomic_DNA"/>
</dbReference>